<protein>
    <submittedName>
        <fullName evidence="3">Alpha/beta hydrolase</fullName>
    </submittedName>
</protein>
<dbReference type="EMBL" id="RAWM01000005">
    <property type="protein sequence ID" value="RKH73076.1"/>
    <property type="molecule type" value="Genomic_DNA"/>
</dbReference>
<dbReference type="InterPro" id="IPR002925">
    <property type="entry name" value="Dienelactn_hydro"/>
</dbReference>
<dbReference type="Proteomes" id="UP000282656">
    <property type="component" value="Unassembled WGS sequence"/>
</dbReference>
<proteinExistence type="predicted"/>
<name>A0A3A8QWD8_9BACT</name>
<dbReference type="GO" id="GO:0052689">
    <property type="term" value="F:carboxylic ester hydrolase activity"/>
    <property type="evidence" value="ECO:0007669"/>
    <property type="project" value="UniProtKB-ARBA"/>
</dbReference>
<dbReference type="RefSeq" id="WP_121768947.1">
    <property type="nucleotide sequence ID" value="NZ_RAWM01000005.1"/>
</dbReference>
<organism evidence="3 4">
    <name type="scientific">Corallococcus interemptor</name>
    <dbReference type="NCBI Taxonomy" id="2316720"/>
    <lineage>
        <taxon>Bacteria</taxon>
        <taxon>Pseudomonadati</taxon>
        <taxon>Myxococcota</taxon>
        <taxon>Myxococcia</taxon>
        <taxon>Myxococcales</taxon>
        <taxon>Cystobacterineae</taxon>
        <taxon>Myxococcaceae</taxon>
        <taxon>Corallococcus</taxon>
    </lineage>
</organism>
<dbReference type="InterPro" id="IPR029058">
    <property type="entry name" value="AB_hydrolase_fold"/>
</dbReference>
<dbReference type="Gene3D" id="3.40.50.1820">
    <property type="entry name" value="alpha/beta hydrolase"/>
    <property type="match status" value="1"/>
</dbReference>
<evidence type="ECO:0000313" key="4">
    <source>
        <dbReference type="Proteomes" id="UP000282656"/>
    </source>
</evidence>
<keyword evidence="1 3" id="KW-0378">Hydrolase</keyword>
<evidence type="ECO:0000313" key="3">
    <source>
        <dbReference type="EMBL" id="RKH73076.1"/>
    </source>
</evidence>
<dbReference type="PANTHER" id="PTHR22946">
    <property type="entry name" value="DIENELACTONE HYDROLASE DOMAIN-CONTAINING PROTEIN-RELATED"/>
    <property type="match status" value="1"/>
</dbReference>
<dbReference type="Pfam" id="PF01738">
    <property type="entry name" value="DLH"/>
    <property type="match status" value="1"/>
</dbReference>
<evidence type="ECO:0000259" key="2">
    <source>
        <dbReference type="Pfam" id="PF01738"/>
    </source>
</evidence>
<dbReference type="SUPFAM" id="SSF53474">
    <property type="entry name" value="alpha/beta-Hydrolases"/>
    <property type="match status" value="1"/>
</dbReference>
<feature type="domain" description="Dienelactone hydrolase" evidence="2">
    <location>
        <begin position="22"/>
        <end position="221"/>
    </location>
</feature>
<reference evidence="4" key="1">
    <citation type="submission" date="2018-09" db="EMBL/GenBank/DDBJ databases">
        <authorList>
            <person name="Livingstone P.G."/>
            <person name="Whitworth D.E."/>
        </authorList>
    </citation>
    <scope>NUCLEOTIDE SEQUENCE [LARGE SCALE GENOMIC DNA]</scope>
    <source>
        <strain evidence="4">AB047A</strain>
    </source>
</reference>
<dbReference type="InterPro" id="IPR050261">
    <property type="entry name" value="FrsA_esterase"/>
</dbReference>
<dbReference type="PANTHER" id="PTHR22946:SF9">
    <property type="entry name" value="POLYKETIDE TRANSFERASE AF380"/>
    <property type="match status" value="1"/>
</dbReference>
<keyword evidence="4" id="KW-1185">Reference proteome</keyword>
<gene>
    <name evidence="3" type="ORF">D7X96_03225</name>
</gene>
<accession>A0A3A8QWD8</accession>
<dbReference type="OrthoDB" id="5520955at2"/>
<dbReference type="AlphaFoldDB" id="A0A3A8QWD8"/>
<comment type="caution">
    <text evidence="3">The sequence shown here is derived from an EMBL/GenBank/DDBJ whole genome shotgun (WGS) entry which is preliminary data.</text>
</comment>
<evidence type="ECO:0000256" key="1">
    <source>
        <dbReference type="ARBA" id="ARBA00022801"/>
    </source>
</evidence>
<sequence>MPDAYRFLVDGRIPVLKVHGEPRPGPAVIVLHGLFSNADDQRAELEALAAWGLAAVGVDAPHHGARRDAWLDGMHSLGPSDAHARFLSFIREAVHDVSRVIDHVVAEGHGPIGLAGVSFGAFTALAVAAEDSRVQATVSLLGSPDWAPPDGHVTDELRELMRHAPVHRPWDCARHPLLLLNAGRDRLVPAHQARDFAHRLWRDFPQLGSHVTHYEYPESDHTMRPEDWHDAWGRALSFLRRTLVSS</sequence>